<proteinExistence type="predicted"/>
<reference evidence="2" key="2">
    <citation type="submission" date="2021-04" db="EMBL/GenBank/DDBJ databases">
        <authorList>
            <person name="Gilroy R."/>
        </authorList>
    </citation>
    <scope>NUCLEOTIDE SEQUENCE</scope>
    <source>
        <strain evidence="2">CHK185-5351</strain>
    </source>
</reference>
<accession>A0A9D2NCQ6</accession>
<evidence type="ECO:0000313" key="2">
    <source>
        <dbReference type="EMBL" id="HJC16326.1"/>
    </source>
</evidence>
<organism evidence="2 3">
    <name type="scientific">Candidatus Fusicatenibacter intestinigallinarum</name>
    <dbReference type="NCBI Taxonomy" id="2838598"/>
    <lineage>
        <taxon>Bacteria</taxon>
        <taxon>Bacillati</taxon>
        <taxon>Bacillota</taxon>
        <taxon>Clostridia</taxon>
        <taxon>Lachnospirales</taxon>
        <taxon>Lachnospiraceae</taxon>
        <taxon>Fusicatenibacter</taxon>
    </lineage>
</organism>
<evidence type="ECO:0000256" key="1">
    <source>
        <dbReference type="SAM" id="Phobius"/>
    </source>
</evidence>
<keyword evidence="1" id="KW-0812">Transmembrane</keyword>
<dbReference type="EMBL" id="DWWU01000045">
    <property type="protein sequence ID" value="HJC16326.1"/>
    <property type="molecule type" value="Genomic_DNA"/>
</dbReference>
<sequence length="180" mass="20266">MDGIYEWLRNVAVFFLLMTAVLNVLPEAKYRKYVQFFLGLVMLAVLCKPVLALGNLSDSLEQALERLTLEEEARGLRESQIRIDGLQQEVLYRAYEEEAAGQIETFLKERGLEPLQTEVSIGGDGEDGISVERIEVTAQRTEGGEETETSGEARELKKELAEVYQVSEAHIIIRLCGSRK</sequence>
<reference evidence="2" key="1">
    <citation type="journal article" date="2021" name="PeerJ">
        <title>Extensive microbial diversity within the chicken gut microbiome revealed by metagenomics and culture.</title>
        <authorList>
            <person name="Gilroy R."/>
            <person name="Ravi A."/>
            <person name="Getino M."/>
            <person name="Pursley I."/>
            <person name="Horton D.L."/>
            <person name="Alikhan N.F."/>
            <person name="Baker D."/>
            <person name="Gharbi K."/>
            <person name="Hall N."/>
            <person name="Watson M."/>
            <person name="Adriaenssens E.M."/>
            <person name="Foster-Nyarko E."/>
            <person name="Jarju S."/>
            <person name="Secka A."/>
            <person name="Antonio M."/>
            <person name="Oren A."/>
            <person name="Chaudhuri R.R."/>
            <person name="La Ragione R."/>
            <person name="Hildebrand F."/>
            <person name="Pallen M.J."/>
        </authorList>
    </citation>
    <scope>NUCLEOTIDE SEQUENCE</scope>
    <source>
        <strain evidence="2">CHK185-5351</strain>
    </source>
</reference>
<dbReference type="Pfam" id="PF09581">
    <property type="entry name" value="Spore_III_AF"/>
    <property type="match status" value="1"/>
</dbReference>
<feature type="transmembrane region" description="Helical" evidence="1">
    <location>
        <begin position="7"/>
        <end position="25"/>
    </location>
</feature>
<dbReference type="Proteomes" id="UP000823849">
    <property type="component" value="Unassembled WGS sequence"/>
</dbReference>
<protein>
    <submittedName>
        <fullName evidence="2">Stage III sporulation protein AF</fullName>
    </submittedName>
</protein>
<name>A0A9D2NCQ6_9FIRM</name>
<comment type="caution">
    <text evidence="2">The sequence shown here is derived from an EMBL/GenBank/DDBJ whole genome shotgun (WGS) entry which is preliminary data.</text>
</comment>
<dbReference type="InterPro" id="IPR014245">
    <property type="entry name" value="Spore_III_AF"/>
</dbReference>
<keyword evidence="1" id="KW-1133">Transmembrane helix</keyword>
<gene>
    <name evidence="2" type="ORF">H9705_11020</name>
</gene>
<feature type="transmembrane region" description="Helical" evidence="1">
    <location>
        <begin position="37"/>
        <end position="56"/>
    </location>
</feature>
<dbReference type="AlphaFoldDB" id="A0A9D2NCQ6"/>
<evidence type="ECO:0000313" key="3">
    <source>
        <dbReference type="Proteomes" id="UP000823849"/>
    </source>
</evidence>
<keyword evidence="1" id="KW-0472">Membrane</keyword>